<evidence type="ECO:0000256" key="1">
    <source>
        <dbReference type="SAM" id="MobiDB-lite"/>
    </source>
</evidence>
<feature type="region of interest" description="Disordered" evidence="1">
    <location>
        <begin position="135"/>
        <end position="173"/>
    </location>
</feature>
<dbReference type="Proteomes" id="UP001143362">
    <property type="component" value="Unassembled WGS sequence"/>
</dbReference>
<feature type="compositionally biased region" description="Polar residues" evidence="1">
    <location>
        <begin position="136"/>
        <end position="146"/>
    </location>
</feature>
<evidence type="ECO:0000313" key="4">
    <source>
        <dbReference type="Proteomes" id="UP001143362"/>
    </source>
</evidence>
<accession>A0ABT3TI12</accession>
<reference evidence="3" key="1">
    <citation type="submission" date="2019-02" db="EMBL/GenBank/DDBJ databases">
        <authorList>
            <person name="Li S.-H."/>
        </authorList>
    </citation>
    <scope>NUCLEOTIDE SEQUENCE</scope>
    <source>
        <strain evidence="3">IMCC14734</strain>
    </source>
</reference>
<protein>
    <submittedName>
        <fullName evidence="3">Nuclear transport factor 2 family protein</fullName>
    </submittedName>
</protein>
<evidence type="ECO:0000313" key="3">
    <source>
        <dbReference type="EMBL" id="MCX2981933.1"/>
    </source>
</evidence>
<dbReference type="SUPFAM" id="SSF54427">
    <property type="entry name" value="NTF2-like"/>
    <property type="match status" value="1"/>
</dbReference>
<proteinExistence type="predicted"/>
<evidence type="ECO:0000259" key="2">
    <source>
        <dbReference type="Pfam" id="PF13577"/>
    </source>
</evidence>
<sequence length="173" mass="19550">MAIEAQMRELVAKQACSELSALYSRGLDRLDGDLLASVFFEDAYCEYGFYNGPPGPFIEFALTALSEHAANHHMLGQILIEVEGDEAFGEVYFSAYHKMPLEDGFQDMIIAGRYIDRYECREGVWKMVYRSERNDWSTTAPSSDSYFEQAPDGLRGSRGDDAVYDRAGRRAPK</sequence>
<dbReference type="Pfam" id="PF13577">
    <property type="entry name" value="SnoaL_4"/>
    <property type="match status" value="1"/>
</dbReference>
<feature type="domain" description="SnoaL-like" evidence="2">
    <location>
        <begin position="9"/>
        <end position="130"/>
    </location>
</feature>
<organism evidence="3 4">
    <name type="scientific">Candidatus Litorirhabdus singularis</name>
    <dbReference type="NCBI Taxonomy" id="2518993"/>
    <lineage>
        <taxon>Bacteria</taxon>
        <taxon>Pseudomonadati</taxon>
        <taxon>Pseudomonadota</taxon>
        <taxon>Gammaproteobacteria</taxon>
        <taxon>Cellvibrionales</taxon>
        <taxon>Halieaceae</taxon>
        <taxon>Candidatus Litorirhabdus</taxon>
    </lineage>
</organism>
<gene>
    <name evidence="3" type="ORF">EYC98_13810</name>
</gene>
<dbReference type="InterPro" id="IPR032710">
    <property type="entry name" value="NTF2-like_dom_sf"/>
</dbReference>
<comment type="caution">
    <text evidence="3">The sequence shown here is derived from an EMBL/GenBank/DDBJ whole genome shotgun (WGS) entry which is preliminary data.</text>
</comment>
<keyword evidence="4" id="KW-1185">Reference proteome</keyword>
<dbReference type="Gene3D" id="3.10.450.50">
    <property type="match status" value="1"/>
</dbReference>
<dbReference type="RefSeq" id="WP_279245928.1">
    <property type="nucleotide sequence ID" value="NZ_SHNN01000002.1"/>
</dbReference>
<dbReference type="EMBL" id="SHNN01000002">
    <property type="protein sequence ID" value="MCX2981933.1"/>
    <property type="molecule type" value="Genomic_DNA"/>
</dbReference>
<feature type="compositionally biased region" description="Basic and acidic residues" evidence="1">
    <location>
        <begin position="155"/>
        <end position="173"/>
    </location>
</feature>
<dbReference type="InterPro" id="IPR037401">
    <property type="entry name" value="SnoaL-like"/>
</dbReference>
<name>A0ABT3TI12_9GAMM</name>